<evidence type="ECO:0000313" key="1">
    <source>
        <dbReference type="EMBL" id="KAG2607012.1"/>
    </source>
</evidence>
<proteinExistence type="predicted"/>
<keyword evidence="2" id="KW-1185">Reference proteome</keyword>
<evidence type="ECO:0000313" key="2">
    <source>
        <dbReference type="Proteomes" id="UP000823388"/>
    </source>
</evidence>
<accession>A0A8T0T5N4</accession>
<dbReference type="AlphaFoldDB" id="A0A8T0T5N4"/>
<gene>
    <name evidence="1" type="ORF">PVAP13_4NG213400</name>
</gene>
<comment type="caution">
    <text evidence="1">The sequence shown here is derived from an EMBL/GenBank/DDBJ whole genome shotgun (WGS) entry which is preliminary data.</text>
</comment>
<name>A0A8T0T5N4_PANVG</name>
<organism evidence="1 2">
    <name type="scientific">Panicum virgatum</name>
    <name type="common">Blackwell switchgrass</name>
    <dbReference type="NCBI Taxonomy" id="38727"/>
    <lineage>
        <taxon>Eukaryota</taxon>
        <taxon>Viridiplantae</taxon>
        <taxon>Streptophyta</taxon>
        <taxon>Embryophyta</taxon>
        <taxon>Tracheophyta</taxon>
        <taxon>Spermatophyta</taxon>
        <taxon>Magnoliopsida</taxon>
        <taxon>Liliopsida</taxon>
        <taxon>Poales</taxon>
        <taxon>Poaceae</taxon>
        <taxon>PACMAD clade</taxon>
        <taxon>Panicoideae</taxon>
        <taxon>Panicodae</taxon>
        <taxon>Paniceae</taxon>
        <taxon>Panicinae</taxon>
        <taxon>Panicum</taxon>
        <taxon>Panicum sect. Hiantes</taxon>
    </lineage>
</organism>
<dbReference type="EMBL" id="CM029044">
    <property type="protein sequence ID" value="KAG2607012.1"/>
    <property type="molecule type" value="Genomic_DNA"/>
</dbReference>
<protein>
    <submittedName>
        <fullName evidence="1">Uncharacterized protein</fullName>
    </submittedName>
</protein>
<dbReference type="Proteomes" id="UP000823388">
    <property type="component" value="Chromosome 4N"/>
</dbReference>
<sequence length="101" mass="10901">MLVAFVAFLTFPIVVLFFGSYALPLQGRRQGSGRGLAPLIKAAIKPSHTTSNRRPDEKQTGSDLTLLIGLWEDASSDADGSRARSARSSRLRQTVFAVSPP</sequence>
<reference evidence="1" key="1">
    <citation type="submission" date="2020-05" db="EMBL/GenBank/DDBJ databases">
        <title>WGS assembly of Panicum virgatum.</title>
        <authorList>
            <person name="Lovell J.T."/>
            <person name="Jenkins J."/>
            <person name="Shu S."/>
            <person name="Juenger T.E."/>
            <person name="Schmutz J."/>
        </authorList>
    </citation>
    <scope>NUCLEOTIDE SEQUENCE</scope>
    <source>
        <strain evidence="1">AP13</strain>
    </source>
</reference>